<name>A0AAE1AWR9_9GAST</name>
<proteinExistence type="predicted"/>
<accession>A0AAE1AWR9</accession>
<protein>
    <submittedName>
        <fullName evidence="1">Uncharacterized protein</fullName>
    </submittedName>
</protein>
<evidence type="ECO:0000313" key="1">
    <source>
        <dbReference type="EMBL" id="KAK3795444.1"/>
    </source>
</evidence>
<evidence type="ECO:0000313" key="2">
    <source>
        <dbReference type="Proteomes" id="UP001283361"/>
    </source>
</evidence>
<sequence length="119" mass="13630">MHLMPYYTSAQNKLKEKFQSQLFGGSSSSALVDFIEVLFLLPDQRDKEVSVQASLLGDPSSQDITALILANSSASFFFSSLLIKVHRCLIWCRRWVSRPPHLSFHSDIEDNYVVEKEYK</sequence>
<gene>
    <name evidence="1" type="ORF">RRG08_045434</name>
</gene>
<keyword evidence="2" id="KW-1185">Reference proteome</keyword>
<dbReference type="AlphaFoldDB" id="A0AAE1AWR9"/>
<comment type="caution">
    <text evidence="1">The sequence shown here is derived from an EMBL/GenBank/DDBJ whole genome shotgun (WGS) entry which is preliminary data.</text>
</comment>
<dbReference type="EMBL" id="JAWDGP010001056">
    <property type="protein sequence ID" value="KAK3795444.1"/>
    <property type="molecule type" value="Genomic_DNA"/>
</dbReference>
<reference evidence="1" key="1">
    <citation type="journal article" date="2023" name="G3 (Bethesda)">
        <title>A reference genome for the long-term kleptoplast-retaining sea slug Elysia crispata morphotype clarki.</title>
        <authorList>
            <person name="Eastman K.E."/>
            <person name="Pendleton A.L."/>
            <person name="Shaikh M.A."/>
            <person name="Suttiyut T."/>
            <person name="Ogas R."/>
            <person name="Tomko P."/>
            <person name="Gavelis G."/>
            <person name="Widhalm J.R."/>
            <person name="Wisecaver J.H."/>
        </authorList>
    </citation>
    <scope>NUCLEOTIDE SEQUENCE</scope>
    <source>
        <strain evidence="1">ECLA1</strain>
    </source>
</reference>
<organism evidence="1 2">
    <name type="scientific">Elysia crispata</name>
    <name type="common">lettuce slug</name>
    <dbReference type="NCBI Taxonomy" id="231223"/>
    <lineage>
        <taxon>Eukaryota</taxon>
        <taxon>Metazoa</taxon>
        <taxon>Spiralia</taxon>
        <taxon>Lophotrochozoa</taxon>
        <taxon>Mollusca</taxon>
        <taxon>Gastropoda</taxon>
        <taxon>Heterobranchia</taxon>
        <taxon>Euthyneura</taxon>
        <taxon>Panpulmonata</taxon>
        <taxon>Sacoglossa</taxon>
        <taxon>Placobranchoidea</taxon>
        <taxon>Plakobranchidae</taxon>
        <taxon>Elysia</taxon>
    </lineage>
</organism>
<dbReference type="Proteomes" id="UP001283361">
    <property type="component" value="Unassembled WGS sequence"/>
</dbReference>